<accession>V9I9U5</accession>
<dbReference type="AlphaFoldDB" id="V9I9U5"/>
<dbReference type="Gene3D" id="3.30.70.330">
    <property type="match status" value="1"/>
</dbReference>
<reference evidence="2" key="1">
    <citation type="submission" date="2011-11" db="EMBL/GenBank/DDBJ databases">
        <title>Decoding the brain transcriptome of the Eastern honeybee (Apis cerana) based on pyrosequencing.</title>
        <authorList>
            <person name="Sun L."/>
            <person name="Zheng H."/>
            <person name="Wang Y."/>
            <person name="Xie X."/>
            <person name="Zhu Y."/>
            <person name="Gu W."/>
            <person name="Wang S."/>
        </authorList>
    </citation>
    <scope>NUCLEOTIDE SEQUENCE</scope>
    <source>
        <tissue evidence="2">Brain</tissue>
    </source>
</reference>
<gene>
    <name evidence="2" type="ORF">ACCB00443.3</name>
</gene>
<dbReference type="EMBL" id="JR037612">
    <property type="protein sequence ID" value="AEY57870.1"/>
    <property type="molecule type" value="mRNA"/>
</dbReference>
<evidence type="ECO:0000256" key="1">
    <source>
        <dbReference type="SAM" id="MobiDB-lite"/>
    </source>
</evidence>
<evidence type="ECO:0000313" key="2">
    <source>
        <dbReference type="EMBL" id="AEY57870.1"/>
    </source>
</evidence>
<name>V9I9U5_APICE</name>
<proteinExistence type="evidence at transcript level"/>
<feature type="region of interest" description="Disordered" evidence="1">
    <location>
        <begin position="1"/>
        <end position="53"/>
    </location>
</feature>
<organism evidence="2">
    <name type="scientific">Apis cerana</name>
    <name type="common">Indian honeybee</name>
    <dbReference type="NCBI Taxonomy" id="7461"/>
    <lineage>
        <taxon>Eukaryota</taxon>
        <taxon>Metazoa</taxon>
        <taxon>Ecdysozoa</taxon>
        <taxon>Arthropoda</taxon>
        <taxon>Hexapoda</taxon>
        <taxon>Insecta</taxon>
        <taxon>Pterygota</taxon>
        <taxon>Neoptera</taxon>
        <taxon>Endopterygota</taxon>
        <taxon>Hymenoptera</taxon>
        <taxon>Apocrita</taxon>
        <taxon>Aculeata</taxon>
        <taxon>Apoidea</taxon>
        <taxon>Anthophila</taxon>
        <taxon>Apidae</taxon>
        <taxon>Apis</taxon>
    </lineage>
</organism>
<sequence>MADQENKDFSEDIADQNFEQNGEAENGGGDAAENGQESQEERSTGGNQDSLNDRKLFVGGLSWETTDSEYFLFVYFKNYNIIIII</sequence>
<protein>
    <submittedName>
        <fullName evidence="2">Squid</fullName>
    </submittedName>
</protein>
<feature type="compositionally biased region" description="Basic and acidic residues" evidence="1">
    <location>
        <begin position="1"/>
        <end position="10"/>
    </location>
</feature>
<dbReference type="InterPro" id="IPR012677">
    <property type="entry name" value="Nucleotide-bd_a/b_plait_sf"/>
</dbReference>